<dbReference type="GO" id="GO:0031397">
    <property type="term" value="P:negative regulation of protein ubiquitination"/>
    <property type="evidence" value="ECO:0007669"/>
    <property type="project" value="TreeGrafter"/>
</dbReference>
<protein>
    <recommendedName>
        <fullName evidence="9">UBX domain-containing protein</fullName>
    </recommendedName>
</protein>
<dbReference type="PANTHER" id="PTHR46340">
    <property type="entry name" value="UBX DOMAIN-CONTAINING PROTEIN 1"/>
    <property type="match status" value="1"/>
</dbReference>
<evidence type="ECO:0000259" key="5">
    <source>
        <dbReference type="PROSITE" id="PS50030"/>
    </source>
</evidence>
<feature type="region of interest" description="Disordered" evidence="4">
    <location>
        <begin position="567"/>
        <end position="626"/>
    </location>
</feature>
<evidence type="ECO:0000313" key="8">
    <source>
        <dbReference type="Proteomes" id="UP000250572"/>
    </source>
</evidence>
<dbReference type="SMART" id="SM00166">
    <property type="entry name" value="UBX"/>
    <property type="match status" value="1"/>
</dbReference>
<dbReference type="PROSITE" id="PS50033">
    <property type="entry name" value="UBX"/>
    <property type="match status" value="1"/>
</dbReference>
<comment type="subcellular location">
    <subcellularLocation>
        <location evidence="1">Cytoplasm</location>
    </subcellularLocation>
</comment>
<dbReference type="GO" id="GO:0005737">
    <property type="term" value="C:cytoplasm"/>
    <property type="evidence" value="ECO:0007669"/>
    <property type="project" value="UniProtKB-SubCell"/>
</dbReference>
<dbReference type="InterPro" id="IPR001012">
    <property type="entry name" value="UBX_dom"/>
</dbReference>
<reference evidence="7 8" key="1">
    <citation type="journal article" date="2018" name="G3 (Bethesda)">
        <title>A High-Quality Reference Genome for the Invasive Mosquitofish Gambusia affinis Using a Chicago Library.</title>
        <authorList>
            <person name="Hoffberg S.L."/>
            <person name="Troendle N.J."/>
            <person name="Glenn T.C."/>
            <person name="Mahmud O."/>
            <person name="Louha S."/>
            <person name="Chalopin D."/>
            <person name="Bennetzen J.L."/>
            <person name="Mauricio R."/>
        </authorList>
    </citation>
    <scope>NUCLEOTIDE SEQUENCE [LARGE SCALE GENOMIC DNA]</scope>
    <source>
        <strain evidence="7">NE01/NJP1002.9</strain>
        <tissue evidence="7">Muscle</tissue>
    </source>
</reference>
<dbReference type="SUPFAM" id="SSF54236">
    <property type="entry name" value="Ubiquitin-like"/>
    <property type="match status" value="1"/>
</dbReference>
<evidence type="ECO:0000256" key="2">
    <source>
        <dbReference type="ARBA" id="ARBA00022490"/>
    </source>
</evidence>
<organism evidence="7 8">
    <name type="scientific">Gambusia affinis</name>
    <name type="common">Western mosquitofish</name>
    <name type="synonym">Heterandria affinis</name>
    <dbReference type="NCBI Taxonomy" id="33528"/>
    <lineage>
        <taxon>Eukaryota</taxon>
        <taxon>Metazoa</taxon>
        <taxon>Chordata</taxon>
        <taxon>Craniata</taxon>
        <taxon>Vertebrata</taxon>
        <taxon>Euteleostomi</taxon>
        <taxon>Actinopterygii</taxon>
        <taxon>Neopterygii</taxon>
        <taxon>Teleostei</taxon>
        <taxon>Neoteleostei</taxon>
        <taxon>Acanthomorphata</taxon>
        <taxon>Ovalentaria</taxon>
        <taxon>Atherinomorphae</taxon>
        <taxon>Cyprinodontiformes</taxon>
        <taxon>Poeciliidae</taxon>
        <taxon>Poeciliinae</taxon>
        <taxon>Gambusia</taxon>
    </lineage>
</organism>
<dbReference type="CDD" id="cd14302">
    <property type="entry name" value="UBA_UBXN1"/>
    <property type="match status" value="1"/>
</dbReference>
<evidence type="ECO:0008006" key="9">
    <source>
        <dbReference type="Google" id="ProtNLM"/>
    </source>
</evidence>
<dbReference type="GO" id="GO:0036435">
    <property type="term" value="F:K48-linked polyubiquitin modification-dependent protein binding"/>
    <property type="evidence" value="ECO:0007669"/>
    <property type="project" value="TreeGrafter"/>
</dbReference>
<dbReference type="InterPro" id="IPR041923">
    <property type="entry name" value="UBA_UBXN1"/>
</dbReference>
<feature type="domain" description="UBA" evidence="5">
    <location>
        <begin position="523"/>
        <end position="565"/>
    </location>
</feature>
<feature type="compositionally biased region" description="Basic and acidic residues" evidence="4">
    <location>
        <begin position="668"/>
        <end position="708"/>
    </location>
</feature>
<dbReference type="PROSITE" id="PS50030">
    <property type="entry name" value="UBA"/>
    <property type="match status" value="1"/>
</dbReference>
<dbReference type="Gene3D" id="1.10.8.10">
    <property type="entry name" value="DNA helicase RuvA subunit, C-terminal domain"/>
    <property type="match status" value="1"/>
</dbReference>
<evidence type="ECO:0000259" key="6">
    <source>
        <dbReference type="PROSITE" id="PS50033"/>
    </source>
</evidence>
<dbReference type="Proteomes" id="UP000250572">
    <property type="component" value="Unassembled WGS sequence"/>
</dbReference>
<sequence>MSENTDLPACFTGNNVYPGLLKVRSVDPHQLLSADLVRLVQHHAHLVLVVLEGPDHLGELVRDVQLVGVKQQDDAVHALSEPLEHRRKVVPWREKEQRKRRPLCCWKGNYCLSLNSVLLGQLHLSGRKASAPSMMLLPPCFKEGTAIVGVCSGGVEGSAPHAWRPPVLDAAVADSSFDFKRPSETAEFSKLFKYIALKPQTKRRFKYHQGFLSCNMSRIELRMKYCWNISDKNRRKVSCRKVQTTMCPSQMSCTGSHFDIRRRRRHPTSDQQHLGMARLQTGCSQMKWLRAKVETERQRLEESPATADSRSINDADAFQNGIGHLGTHESRGGTKNGEKEIVYKNFHIPWVCIVEAHREASQGSGPNSVKSKVSALEQQDGMEPDSKWQDYSSWLMQHDQGVCYLLRKAFPKALSLRKGFLGSTTRALPGITPSCSPCITAMKESVVGSGPMRIPGKSCSMRCRMKVVLPVEYCPTRSTIGLLSKSASSSAGEWKSWNRYVSSSGNSLVRGSFQYEALQVLVKMAELTTLESLLEMGFGRNRAEKAVANTGNQGIEQAMDWLMEHENDPDIDEPYVPPTGNVLGGEADQTTAGDSAPVIAEGDELYSDNPEASKRPMTEEEKHEQVKRLEELMRVKQAERRERERAEEVEREKQRRRQGQELQQIRQKIQDDEMKKLADQRRKEKMEDKLARQRVKDKIARDREERAQKFGGGAPPGTVTSAQPTPPSPSSPTGQGPPPTKKEYDESRIQVRLLDGSTINTVFKAQEPLAAVRVYVQMNSNTPEGQDFTLLSPYPRHIYTELDMEKPLKELGLVPSAVLVVTKKSEGSAL</sequence>
<keyword evidence="2" id="KW-0963">Cytoplasm</keyword>
<dbReference type="InterPro" id="IPR009060">
    <property type="entry name" value="UBA-like_sf"/>
</dbReference>
<dbReference type="FunFam" id="3.10.20.90:FF:000134">
    <property type="entry name" value="UBX domain-containing protein 1"/>
    <property type="match status" value="1"/>
</dbReference>
<dbReference type="AlphaFoldDB" id="A0A315VHB3"/>
<feature type="region of interest" description="Disordered" evidence="4">
    <location>
        <begin position="638"/>
        <end position="748"/>
    </location>
</feature>
<evidence type="ECO:0000256" key="3">
    <source>
        <dbReference type="ARBA" id="ARBA00023054"/>
    </source>
</evidence>
<feature type="compositionally biased region" description="Pro residues" evidence="4">
    <location>
        <begin position="724"/>
        <end position="739"/>
    </location>
</feature>
<dbReference type="GO" id="GO:0032435">
    <property type="term" value="P:negative regulation of proteasomal ubiquitin-dependent protein catabolic process"/>
    <property type="evidence" value="ECO:0007669"/>
    <property type="project" value="TreeGrafter"/>
</dbReference>
<name>A0A315VHB3_GAMAF</name>
<dbReference type="SMART" id="SM00165">
    <property type="entry name" value="UBA"/>
    <property type="match status" value="1"/>
</dbReference>
<evidence type="ECO:0000313" key="7">
    <source>
        <dbReference type="EMBL" id="PWA22245.1"/>
    </source>
</evidence>
<dbReference type="InterPro" id="IPR015940">
    <property type="entry name" value="UBA"/>
</dbReference>
<proteinExistence type="predicted"/>
<dbReference type="GO" id="GO:1903094">
    <property type="term" value="P:negative regulation of protein K48-linked deubiquitination"/>
    <property type="evidence" value="ECO:0007669"/>
    <property type="project" value="TreeGrafter"/>
</dbReference>
<dbReference type="InterPro" id="IPR029071">
    <property type="entry name" value="Ubiquitin-like_domsf"/>
</dbReference>
<dbReference type="STRING" id="33528.ENSGAFP00000001015"/>
<feature type="compositionally biased region" description="Basic and acidic residues" evidence="4">
    <location>
        <begin position="638"/>
        <end position="653"/>
    </location>
</feature>
<dbReference type="PANTHER" id="PTHR46340:SF1">
    <property type="entry name" value="UBX DOMAIN-CONTAINING PROTEIN 1"/>
    <property type="match status" value="1"/>
</dbReference>
<dbReference type="FunFam" id="1.10.8.10:FF:000044">
    <property type="entry name" value="UBX domain-containing protein 1"/>
    <property type="match status" value="1"/>
</dbReference>
<dbReference type="CDD" id="cd01772">
    <property type="entry name" value="UBX_UBXN1"/>
    <property type="match status" value="1"/>
</dbReference>
<gene>
    <name evidence="7" type="ORF">CCH79_00012573</name>
</gene>
<dbReference type="GO" id="GO:0005634">
    <property type="term" value="C:nucleus"/>
    <property type="evidence" value="ECO:0007669"/>
    <property type="project" value="TreeGrafter"/>
</dbReference>
<dbReference type="Gene3D" id="3.10.20.90">
    <property type="entry name" value="Phosphatidylinositol 3-kinase Catalytic Subunit, Chain A, domain 1"/>
    <property type="match status" value="1"/>
</dbReference>
<dbReference type="EMBL" id="NHOQ01001766">
    <property type="protein sequence ID" value="PWA22245.1"/>
    <property type="molecule type" value="Genomic_DNA"/>
</dbReference>
<feature type="domain" description="UBX" evidence="6">
    <location>
        <begin position="742"/>
        <end position="821"/>
    </location>
</feature>
<dbReference type="SUPFAM" id="SSF46934">
    <property type="entry name" value="UBA-like"/>
    <property type="match status" value="1"/>
</dbReference>
<dbReference type="Pfam" id="PF00789">
    <property type="entry name" value="UBX"/>
    <property type="match status" value="1"/>
</dbReference>
<evidence type="ECO:0000256" key="1">
    <source>
        <dbReference type="ARBA" id="ARBA00004496"/>
    </source>
</evidence>
<comment type="caution">
    <text evidence="7">The sequence shown here is derived from an EMBL/GenBank/DDBJ whole genome shotgun (WGS) entry which is preliminary data.</text>
</comment>
<keyword evidence="3" id="KW-0175">Coiled coil</keyword>
<accession>A0A315VHB3</accession>
<feature type="compositionally biased region" description="Basic and acidic residues" evidence="4">
    <location>
        <begin position="611"/>
        <end position="626"/>
    </location>
</feature>
<evidence type="ECO:0000256" key="4">
    <source>
        <dbReference type="SAM" id="MobiDB-lite"/>
    </source>
</evidence>
<dbReference type="Pfam" id="PF22562">
    <property type="entry name" value="UBA_7"/>
    <property type="match status" value="1"/>
</dbReference>
<keyword evidence="8" id="KW-1185">Reference proteome</keyword>